<gene>
    <name evidence="2" type="ORF">IWZ03DRAFT_413755</name>
</gene>
<keyword evidence="3" id="KW-1185">Reference proteome</keyword>
<sequence length="293" mass="32097">MDPNQPSYAPFKPWVDPQALQDPFSNAIDMALAANDLARAAALCRESLDSRLEITLVSGFRYEVILASLTADGDPWMHFGKAALCLYELCQNVKDSPEPNGTQHEVNYHGLLVLRNILELLRRDLEAHDQRQELTAPLRAEQGERQATQQQPQPISRAALQLYAASFSTATANPNAAAAAATATSANFNQPHLLQNDRPTDLRADSGASMDTGNPTEAGQGWNTWHNRSPLIKTEDSIVMDMPPPSLEQPHLIKPHKRHNTPTNSGYGGSIPHTAIHQDRAIKRGSSPALSDH</sequence>
<reference evidence="2 3" key="1">
    <citation type="submission" date="2024-04" db="EMBL/GenBank/DDBJ databases">
        <title>Phyllosticta paracitricarpa is synonymous to the EU quarantine fungus P. citricarpa based on phylogenomic analyses.</title>
        <authorList>
            <consortium name="Lawrence Berkeley National Laboratory"/>
            <person name="Van Ingen-Buijs V.A."/>
            <person name="Van Westerhoven A.C."/>
            <person name="Haridas S."/>
            <person name="Skiadas P."/>
            <person name="Martin F."/>
            <person name="Groenewald J.Z."/>
            <person name="Crous P.W."/>
            <person name="Seidl M.F."/>
        </authorList>
    </citation>
    <scope>NUCLEOTIDE SEQUENCE [LARGE SCALE GENOMIC DNA]</scope>
    <source>
        <strain evidence="2 3">CBS 123371</strain>
    </source>
</reference>
<feature type="compositionally biased region" description="Polar residues" evidence="1">
    <location>
        <begin position="209"/>
        <end position="227"/>
    </location>
</feature>
<proteinExistence type="predicted"/>
<dbReference type="EMBL" id="JBBPHU010000004">
    <property type="protein sequence ID" value="KAK7518788.1"/>
    <property type="molecule type" value="Genomic_DNA"/>
</dbReference>
<evidence type="ECO:0000313" key="2">
    <source>
        <dbReference type="EMBL" id="KAK7518788.1"/>
    </source>
</evidence>
<dbReference type="Proteomes" id="UP001363622">
    <property type="component" value="Unassembled WGS sequence"/>
</dbReference>
<evidence type="ECO:0000256" key="1">
    <source>
        <dbReference type="SAM" id="MobiDB-lite"/>
    </source>
</evidence>
<name>A0ABR1KPD8_9PEZI</name>
<organism evidence="2 3">
    <name type="scientific">Phyllosticta citriasiana</name>
    <dbReference type="NCBI Taxonomy" id="595635"/>
    <lineage>
        <taxon>Eukaryota</taxon>
        <taxon>Fungi</taxon>
        <taxon>Dikarya</taxon>
        <taxon>Ascomycota</taxon>
        <taxon>Pezizomycotina</taxon>
        <taxon>Dothideomycetes</taxon>
        <taxon>Dothideomycetes incertae sedis</taxon>
        <taxon>Botryosphaeriales</taxon>
        <taxon>Phyllostictaceae</taxon>
        <taxon>Phyllosticta</taxon>
    </lineage>
</organism>
<accession>A0ABR1KPD8</accession>
<comment type="caution">
    <text evidence="2">The sequence shown here is derived from an EMBL/GenBank/DDBJ whole genome shotgun (WGS) entry which is preliminary data.</text>
</comment>
<evidence type="ECO:0000313" key="3">
    <source>
        <dbReference type="Proteomes" id="UP001363622"/>
    </source>
</evidence>
<protein>
    <submittedName>
        <fullName evidence="2">Uncharacterized protein</fullName>
    </submittedName>
</protein>
<feature type="region of interest" description="Disordered" evidence="1">
    <location>
        <begin position="189"/>
        <end position="227"/>
    </location>
</feature>